<dbReference type="GO" id="GO:0005524">
    <property type="term" value="F:ATP binding"/>
    <property type="evidence" value="ECO:0007669"/>
    <property type="project" value="UniProtKB-KW"/>
</dbReference>
<dbReference type="EMBL" id="CP003944">
    <property type="protein sequence ID" value="AFZ49964.1"/>
    <property type="molecule type" value="Genomic_DNA"/>
</dbReference>
<dbReference type="Pfam" id="PF00512">
    <property type="entry name" value="HisKA"/>
    <property type="match status" value="1"/>
</dbReference>
<dbReference type="STRING" id="13035.Dacsa_1267"/>
<evidence type="ECO:0000256" key="9">
    <source>
        <dbReference type="SAM" id="Coils"/>
    </source>
</evidence>
<dbReference type="RefSeq" id="WP_015228970.1">
    <property type="nucleotide sequence ID" value="NC_019780.1"/>
</dbReference>
<dbReference type="SMART" id="SM00387">
    <property type="entry name" value="HATPase_c"/>
    <property type="match status" value="1"/>
</dbReference>
<dbReference type="CDD" id="cd00130">
    <property type="entry name" value="PAS"/>
    <property type="match status" value="1"/>
</dbReference>
<keyword evidence="3" id="KW-0597">Phosphoprotein</keyword>
<dbReference type="InterPro" id="IPR005467">
    <property type="entry name" value="His_kinase_dom"/>
</dbReference>
<dbReference type="InterPro" id="IPR013767">
    <property type="entry name" value="PAS_fold"/>
</dbReference>
<keyword evidence="8" id="KW-0902">Two-component regulatory system</keyword>
<evidence type="ECO:0000256" key="5">
    <source>
        <dbReference type="ARBA" id="ARBA00022741"/>
    </source>
</evidence>
<sequence>MSSFPYTQEINSEADLKQRLADLEKENQNLKEQLQSEQKKEQQFRKIFNASNDAIFIIDPQHDRILEANPQTEKLLGYSREELLNSVSISSIHPEEMPQLMAFTRQILAVGKGWTNELTCLTKCGKKRPAEISATVIKFENRLCVVALVRDISERLKAQKEAMQTKETLAELGELSSMIVHEIKNPLTTVLMGLEALNKIELPPREKTRLELANGEAQRLQSLLEEIRLYAKPQVIDQKEIDLKALIQEVLANQFTEHRVDFNANSESVPISGEPDKLKQILINLITNALEAVSNQDTITCNLHRKQEQAIVQVHNYGSPIPPDILPKLTQPFFTTKSSGTGLGLAIVKRIVESHQGELAINSNAEDGTTITLKFPMSVT</sequence>
<feature type="domain" description="PAS" evidence="11">
    <location>
        <begin position="40"/>
        <end position="111"/>
    </location>
</feature>
<dbReference type="HOGENOM" id="CLU_000445_114_39_3"/>
<dbReference type="SUPFAM" id="SSF47384">
    <property type="entry name" value="Homodimeric domain of signal transducing histidine kinase"/>
    <property type="match status" value="1"/>
</dbReference>
<dbReference type="AlphaFoldDB" id="K9YSU9"/>
<gene>
    <name evidence="12" type="ORF">Dacsa_1267</name>
</gene>
<dbReference type="KEGG" id="dsl:Dacsa_1267"/>
<keyword evidence="6" id="KW-0418">Kinase</keyword>
<dbReference type="PANTHER" id="PTHR43065">
    <property type="entry name" value="SENSOR HISTIDINE KINASE"/>
    <property type="match status" value="1"/>
</dbReference>
<dbReference type="EC" id="2.7.13.3" evidence="2"/>
<feature type="domain" description="Histidine kinase" evidence="10">
    <location>
        <begin position="178"/>
        <end position="379"/>
    </location>
</feature>
<evidence type="ECO:0000256" key="1">
    <source>
        <dbReference type="ARBA" id="ARBA00000085"/>
    </source>
</evidence>
<comment type="catalytic activity">
    <reaction evidence="1">
        <text>ATP + protein L-histidine = ADP + protein N-phospho-L-histidine.</text>
        <dbReference type="EC" id="2.7.13.3"/>
    </reaction>
</comment>
<evidence type="ECO:0000256" key="2">
    <source>
        <dbReference type="ARBA" id="ARBA00012438"/>
    </source>
</evidence>
<keyword evidence="7" id="KW-0067">ATP-binding</keyword>
<dbReference type="Gene3D" id="3.30.565.10">
    <property type="entry name" value="Histidine kinase-like ATPase, C-terminal domain"/>
    <property type="match status" value="1"/>
</dbReference>
<keyword evidence="13" id="KW-1185">Reference proteome</keyword>
<dbReference type="Gene3D" id="1.10.287.130">
    <property type="match status" value="1"/>
</dbReference>
<dbReference type="GO" id="GO:0006355">
    <property type="term" value="P:regulation of DNA-templated transcription"/>
    <property type="evidence" value="ECO:0007669"/>
    <property type="project" value="InterPro"/>
</dbReference>
<organism evidence="12 13">
    <name type="scientific">Dactylococcopsis salina (strain PCC 8305)</name>
    <name type="common">Myxobactron salinum</name>
    <dbReference type="NCBI Taxonomy" id="13035"/>
    <lineage>
        <taxon>Bacteria</taxon>
        <taxon>Bacillati</taxon>
        <taxon>Cyanobacteriota</taxon>
        <taxon>Cyanophyceae</taxon>
        <taxon>Nodosilineales</taxon>
        <taxon>Cymatolegaceae</taxon>
        <taxon>Dactylococcopsis</taxon>
    </lineage>
</organism>
<dbReference type="InterPro" id="IPR003594">
    <property type="entry name" value="HATPase_dom"/>
</dbReference>
<name>K9YSU9_DACS8</name>
<proteinExistence type="predicted"/>
<dbReference type="CDD" id="cd00082">
    <property type="entry name" value="HisKA"/>
    <property type="match status" value="1"/>
</dbReference>
<dbReference type="NCBIfam" id="TIGR00229">
    <property type="entry name" value="sensory_box"/>
    <property type="match status" value="1"/>
</dbReference>
<evidence type="ECO:0000256" key="6">
    <source>
        <dbReference type="ARBA" id="ARBA00022777"/>
    </source>
</evidence>
<evidence type="ECO:0000256" key="3">
    <source>
        <dbReference type="ARBA" id="ARBA00022553"/>
    </source>
</evidence>
<dbReference type="Pfam" id="PF00989">
    <property type="entry name" value="PAS"/>
    <property type="match status" value="1"/>
</dbReference>
<dbReference type="SUPFAM" id="SSF55785">
    <property type="entry name" value="PYP-like sensor domain (PAS domain)"/>
    <property type="match status" value="1"/>
</dbReference>
<dbReference type="Proteomes" id="UP000010482">
    <property type="component" value="Chromosome"/>
</dbReference>
<dbReference type="InterPro" id="IPR036097">
    <property type="entry name" value="HisK_dim/P_sf"/>
</dbReference>
<dbReference type="SUPFAM" id="SSF55874">
    <property type="entry name" value="ATPase domain of HSP90 chaperone/DNA topoisomerase II/histidine kinase"/>
    <property type="match status" value="1"/>
</dbReference>
<dbReference type="PROSITE" id="PS50112">
    <property type="entry name" value="PAS"/>
    <property type="match status" value="1"/>
</dbReference>
<evidence type="ECO:0000256" key="8">
    <source>
        <dbReference type="ARBA" id="ARBA00023012"/>
    </source>
</evidence>
<dbReference type="SMART" id="SM00388">
    <property type="entry name" value="HisKA"/>
    <property type="match status" value="1"/>
</dbReference>
<dbReference type="InterPro" id="IPR000014">
    <property type="entry name" value="PAS"/>
</dbReference>
<evidence type="ECO:0000256" key="4">
    <source>
        <dbReference type="ARBA" id="ARBA00022679"/>
    </source>
</evidence>
<evidence type="ECO:0000259" key="11">
    <source>
        <dbReference type="PROSITE" id="PS50112"/>
    </source>
</evidence>
<dbReference type="PROSITE" id="PS50109">
    <property type="entry name" value="HIS_KIN"/>
    <property type="match status" value="1"/>
</dbReference>
<dbReference type="PATRIC" id="fig|13035.3.peg.1427"/>
<dbReference type="InterPro" id="IPR036890">
    <property type="entry name" value="HATPase_C_sf"/>
</dbReference>
<reference evidence="12" key="1">
    <citation type="submission" date="2012-04" db="EMBL/GenBank/DDBJ databases">
        <title>Finished genome of Dactylococcopsis salina PCC 8305.</title>
        <authorList>
            <consortium name="US DOE Joint Genome Institute"/>
            <person name="Gugger M."/>
            <person name="Coursin T."/>
            <person name="Rippka R."/>
            <person name="Tandeau De Marsac N."/>
            <person name="Huntemann M."/>
            <person name="Wei C.-L."/>
            <person name="Han J."/>
            <person name="Detter J.C."/>
            <person name="Han C."/>
            <person name="Tapia R."/>
            <person name="Daligault H."/>
            <person name="Chen A."/>
            <person name="Krypides N."/>
            <person name="Mavromatis K."/>
            <person name="Markowitz V."/>
            <person name="Szeto E."/>
            <person name="Ivanova N."/>
            <person name="Ovchinnikova G."/>
            <person name="Pagani I."/>
            <person name="Pati A."/>
            <person name="Goodwin L."/>
            <person name="Peters L."/>
            <person name="Pitluck S."/>
            <person name="Woyke T."/>
            <person name="Kerfeld C."/>
        </authorList>
    </citation>
    <scope>NUCLEOTIDE SEQUENCE [LARGE SCALE GENOMIC DNA]</scope>
    <source>
        <strain evidence="12">PCC 8305</strain>
    </source>
</reference>
<dbReference type="PANTHER" id="PTHR43065:SF10">
    <property type="entry name" value="PEROXIDE STRESS-ACTIVATED HISTIDINE KINASE MAK3"/>
    <property type="match status" value="1"/>
</dbReference>
<dbReference type="InterPro" id="IPR035965">
    <property type="entry name" value="PAS-like_dom_sf"/>
</dbReference>
<dbReference type="Pfam" id="PF02518">
    <property type="entry name" value="HATPase_c"/>
    <property type="match status" value="1"/>
</dbReference>
<keyword evidence="9" id="KW-0175">Coiled coil</keyword>
<dbReference type="PRINTS" id="PR00344">
    <property type="entry name" value="BCTRLSENSOR"/>
</dbReference>
<dbReference type="InterPro" id="IPR004358">
    <property type="entry name" value="Sig_transdc_His_kin-like_C"/>
</dbReference>
<protein>
    <recommendedName>
        <fullName evidence="2">histidine kinase</fullName>
        <ecNumber evidence="2">2.7.13.3</ecNumber>
    </recommendedName>
</protein>
<dbReference type="CDD" id="cd00075">
    <property type="entry name" value="HATPase"/>
    <property type="match status" value="1"/>
</dbReference>
<dbReference type="OrthoDB" id="9815750at2"/>
<dbReference type="GO" id="GO:0000155">
    <property type="term" value="F:phosphorelay sensor kinase activity"/>
    <property type="evidence" value="ECO:0007669"/>
    <property type="project" value="InterPro"/>
</dbReference>
<dbReference type="SMART" id="SM00091">
    <property type="entry name" value="PAS"/>
    <property type="match status" value="1"/>
</dbReference>
<evidence type="ECO:0000259" key="10">
    <source>
        <dbReference type="PROSITE" id="PS50109"/>
    </source>
</evidence>
<dbReference type="Gene3D" id="3.30.450.20">
    <property type="entry name" value="PAS domain"/>
    <property type="match status" value="1"/>
</dbReference>
<feature type="coiled-coil region" evidence="9">
    <location>
        <begin position="6"/>
        <end position="47"/>
    </location>
</feature>
<keyword evidence="4" id="KW-0808">Transferase</keyword>
<keyword evidence="5" id="KW-0547">Nucleotide-binding</keyword>
<accession>K9YSU9</accession>
<evidence type="ECO:0000313" key="13">
    <source>
        <dbReference type="Proteomes" id="UP000010482"/>
    </source>
</evidence>
<dbReference type="InterPro" id="IPR003661">
    <property type="entry name" value="HisK_dim/P_dom"/>
</dbReference>
<dbReference type="eggNOG" id="COG5000">
    <property type="taxonomic scope" value="Bacteria"/>
</dbReference>
<evidence type="ECO:0000313" key="12">
    <source>
        <dbReference type="EMBL" id="AFZ49964.1"/>
    </source>
</evidence>
<evidence type="ECO:0000256" key="7">
    <source>
        <dbReference type="ARBA" id="ARBA00022840"/>
    </source>
</evidence>